<keyword evidence="2" id="KW-1185">Reference proteome</keyword>
<gene>
    <name evidence="1" type="ORF">FA95DRAFT_1578337</name>
</gene>
<feature type="non-terminal residue" evidence="1">
    <location>
        <position position="1"/>
    </location>
</feature>
<dbReference type="EMBL" id="MU276559">
    <property type="protein sequence ID" value="KAI0038227.1"/>
    <property type="molecule type" value="Genomic_DNA"/>
</dbReference>
<evidence type="ECO:0000313" key="2">
    <source>
        <dbReference type="Proteomes" id="UP000814033"/>
    </source>
</evidence>
<organism evidence="1 2">
    <name type="scientific">Auriscalpium vulgare</name>
    <dbReference type="NCBI Taxonomy" id="40419"/>
    <lineage>
        <taxon>Eukaryota</taxon>
        <taxon>Fungi</taxon>
        <taxon>Dikarya</taxon>
        <taxon>Basidiomycota</taxon>
        <taxon>Agaricomycotina</taxon>
        <taxon>Agaricomycetes</taxon>
        <taxon>Russulales</taxon>
        <taxon>Auriscalpiaceae</taxon>
        <taxon>Auriscalpium</taxon>
    </lineage>
</organism>
<name>A0ACB8R2W3_9AGAM</name>
<dbReference type="Proteomes" id="UP000814033">
    <property type="component" value="Unassembled WGS sequence"/>
</dbReference>
<reference evidence="1" key="1">
    <citation type="submission" date="2021-02" db="EMBL/GenBank/DDBJ databases">
        <authorList>
            <consortium name="DOE Joint Genome Institute"/>
            <person name="Ahrendt S."/>
            <person name="Looney B.P."/>
            <person name="Miyauchi S."/>
            <person name="Morin E."/>
            <person name="Drula E."/>
            <person name="Courty P.E."/>
            <person name="Chicoki N."/>
            <person name="Fauchery L."/>
            <person name="Kohler A."/>
            <person name="Kuo A."/>
            <person name="Labutti K."/>
            <person name="Pangilinan J."/>
            <person name="Lipzen A."/>
            <person name="Riley R."/>
            <person name="Andreopoulos W."/>
            <person name="He G."/>
            <person name="Johnson J."/>
            <person name="Barry K.W."/>
            <person name="Grigoriev I.V."/>
            <person name="Nagy L."/>
            <person name="Hibbett D."/>
            <person name="Henrissat B."/>
            <person name="Matheny P.B."/>
            <person name="Labbe J."/>
            <person name="Martin F."/>
        </authorList>
    </citation>
    <scope>NUCLEOTIDE SEQUENCE</scope>
    <source>
        <strain evidence="1">FP105234-sp</strain>
    </source>
</reference>
<accession>A0ACB8R2W3</accession>
<sequence length="344" mass="38477">IIPNIENIQSAASFIAQRLSLDKGQLCFFIQNSTLVVNDKTHKVVVGLPSKESQLQPTSMLYWPGHPSAKRKESWNGSLYRVIQAHIFFALQRRTPTGQHYHMSGLLYGTVSGTLIGSPCRSHPFEFLMELPAQSQLGDVGYVTNSSPAFCQLFNIFDRDPTARYGFHINSNWSQNSFDINDTDALIFQEGPDHGMRFLGDRRFSTTIYFAPPTSGTSRRLFSLRYECYISSLAITDFNSIWSGHEPVGVELHPMEISKAGFKHTYWLNCSVVSCPQSAPSTTVNLDELEPQELSYDFIVVVDPVGNSHHIQLVDRGKTPWSMNYNTSLTLLETSGPSTPIGSV</sequence>
<proteinExistence type="predicted"/>
<protein>
    <submittedName>
        <fullName evidence="1">Uncharacterized protein</fullName>
    </submittedName>
</protein>
<evidence type="ECO:0000313" key="1">
    <source>
        <dbReference type="EMBL" id="KAI0038227.1"/>
    </source>
</evidence>
<reference evidence="1" key="2">
    <citation type="journal article" date="2022" name="New Phytol.">
        <title>Evolutionary transition to the ectomycorrhizal habit in the genomes of a hyperdiverse lineage of mushroom-forming fungi.</title>
        <authorList>
            <person name="Looney B."/>
            <person name="Miyauchi S."/>
            <person name="Morin E."/>
            <person name="Drula E."/>
            <person name="Courty P.E."/>
            <person name="Kohler A."/>
            <person name="Kuo A."/>
            <person name="LaButti K."/>
            <person name="Pangilinan J."/>
            <person name="Lipzen A."/>
            <person name="Riley R."/>
            <person name="Andreopoulos W."/>
            <person name="He G."/>
            <person name="Johnson J."/>
            <person name="Nolan M."/>
            <person name="Tritt A."/>
            <person name="Barry K.W."/>
            <person name="Grigoriev I.V."/>
            <person name="Nagy L.G."/>
            <person name="Hibbett D."/>
            <person name="Henrissat B."/>
            <person name="Matheny P.B."/>
            <person name="Labbe J."/>
            <person name="Martin F.M."/>
        </authorList>
    </citation>
    <scope>NUCLEOTIDE SEQUENCE</scope>
    <source>
        <strain evidence="1">FP105234-sp</strain>
    </source>
</reference>
<comment type="caution">
    <text evidence="1">The sequence shown here is derived from an EMBL/GenBank/DDBJ whole genome shotgun (WGS) entry which is preliminary data.</text>
</comment>